<gene>
    <name evidence="1" type="ORF">PCC6912_59230</name>
</gene>
<evidence type="ECO:0000313" key="1">
    <source>
        <dbReference type="EMBL" id="RUR73076.1"/>
    </source>
</evidence>
<protein>
    <recommendedName>
        <fullName evidence="3">DUF3368 domain-containing protein</fullName>
    </recommendedName>
</protein>
<name>A0A3S0XMZ3_CHLFR</name>
<reference evidence="1 2" key="1">
    <citation type="journal article" date="2019" name="Genome Biol. Evol.">
        <title>Day and night: Metabolic profiles and evolutionary relationships of six axenic non-marine cyanobacteria.</title>
        <authorList>
            <person name="Will S.E."/>
            <person name="Henke P."/>
            <person name="Boedeker C."/>
            <person name="Huang S."/>
            <person name="Brinkmann H."/>
            <person name="Rohde M."/>
            <person name="Jarek M."/>
            <person name="Friedl T."/>
            <person name="Seufert S."/>
            <person name="Schumacher M."/>
            <person name="Overmann J."/>
            <person name="Neumann-Schaal M."/>
            <person name="Petersen J."/>
        </authorList>
    </citation>
    <scope>NUCLEOTIDE SEQUENCE [LARGE SCALE GENOMIC DNA]</scope>
    <source>
        <strain evidence="1 2">PCC 6912</strain>
    </source>
</reference>
<dbReference type="PANTHER" id="PTHR39550:SF1">
    <property type="entry name" value="SLL0658 PROTEIN"/>
    <property type="match status" value="1"/>
</dbReference>
<accession>A0A3S0XMZ3</accession>
<keyword evidence="2" id="KW-1185">Reference proteome</keyword>
<dbReference type="AlphaFoldDB" id="A0A3S0XMZ3"/>
<dbReference type="InterPro" id="IPR021799">
    <property type="entry name" value="PIN-like_prokaryotic"/>
</dbReference>
<evidence type="ECO:0000313" key="2">
    <source>
        <dbReference type="Proteomes" id="UP000268857"/>
    </source>
</evidence>
<dbReference type="Pfam" id="PF11848">
    <property type="entry name" value="DUF3368"/>
    <property type="match status" value="1"/>
</dbReference>
<dbReference type="OrthoDB" id="9796404at2"/>
<dbReference type="PANTHER" id="PTHR39550">
    <property type="entry name" value="SLL0658 PROTEIN"/>
    <property type="match status" value="1"/>
</dbReference>
<organism evidence="1 2">
    <name type="scientific">Chlorogloeopsis fritschii PCC 6912</name>
    <dbReference type="NCBI Taxonomy" id="211165"/>
    <lineage>
        <taxon>Bacteria</taxon>
        <taxon>Bacillati</taxon>
        <taxon>Cyanobacteriota</taxon>
        <taxon>Cyanophyceae</taxon>
        <taxon>Nostocales</taxon>
        <taxon>Chlorogloeopsidaceae</taxon>
        <taxon>Chlorogloeopsis</taxon>
    </lineage>
</organism>
<dbReference type="STRING" id="211165.GCA_000317285_01987"/>
<proteinExistence type="predicted"/>
<comment type="caution">
    <text evidence="1">The sequence shown here is derived from an EMBL/GenBank/DDBJ whole genome shotgun (WGS) entry which is preliminary data.</text>
</comment>
<dbReference type="EMBL" id="RSCJ01000039">
    <property type="protein sequence ID" value="RUR73076.1"/>
    <property type="molecule type" value="Genomic_DNA"/>
</dbReference>
<dbReference type="Proteomes" id="UP000268857">
    <property type="component" value="Unassembled WGS sequence"/>
</dbReference>
<sequence>MTIVCNTSPISNLAAIGQLLVLQQVYGNITIPQAVADEIAKVATIYAQAALVPSQPWINVQSVGDPTTVQRLRGRKLDGGESEAIALALELDPELLIIDEQLGREIAVNEGLKKPLIFALH</sequence>
<dbReference type="RefSeq" id="WP_016877052.1">
    <property type="nucleotide sequence ID" value="NZ_AJLN01000062.1"/>
</dbReference>
<evidence type="ECO:0008006" key="3">
    <source>
        <dbReference type="Google" id="ProtNLM"/>
    </source>
</evidence>